<reference evidence="1" key="2">
    <citation type="submission" date="2019-11" db="EMBL/GenBank/DDBJ databases">
        <title>Improved Assembly of Tolypothrix boutellei genome.</title>
        <authorList>
            <person name="Sarangi A.N."/>
            <person name="Mukherjee M."/>
            <person name="Ghosh S."/>
            <person name="Singh D."/>
            <person name="Das A."/>
            <person name="Kant S."/>
            <person name="Prusty A."/>
            <person name="Tripathy S."/>
        </authorList>
    </citation>
    <scope>NUCLEOTIDE SEQUENCE</scope>
    <source>
        <strain evidence="1">VB521301</strain>
    </source>
</reference>
<dbReference type="Proteomes" id="UP000029738">
    <property type="component" value="Unassembled WGS sequence"/>
</dbReference>
<name>A0A0C1QM87_9CYAN</name>
<dbReference type="EMBL" id="JHEG02000059">
    <property type="protein sequence ID" value="KIE06639.1"/>
    <property type="molecule type" value="Genomic_DNA"/>
</dbReference>
<evidence type="ECO:0000313" key="2">
    <source>
        <dbReference type="EMBL" id="KIE06639.1"/>
    </source>
</evidence>
<sequence length="361" mass="41305">MLLKSLHSVKSSSVNTLLDLWAQRYAPNLSSLLLLQDSSNYESLIIANSLEGRALTVTKLTDNILDINSQMAWIQTKTLHNYIPNVLDLNEARRITQFATRVYKKLLQVYQQRSLSLAPNTAKSSNANWAFEMRSLLSLDQTTLAQISYDLEPILLVFQEQLLASKDWRALGFMTTQLKFTNKLILSYLTPIEILLLSSYLKVVEEQVAMPWQRVCTAAATHEPRSQALTVVEQMISVAEEIARSVHYRLVEIFPNYHSRSGWLADADVAHSSIRDLNMFQSYLWLCVLEQNLIPVEQELINLCIMVLGCIEVKWEIAEVSTQLLIEELLKRLSPEHKSVLLPYTRGLLQTFLDARDRSHN</sequence>
<evidence type="ECO:0000313" key="1">
    <source>
        <dbReference type="EMBL" id="KAF3890028.1"/>
    </source>
</evidence>
<keyword evidence="3" id="KW-1185">Reference proteome</keyword>
<dbReference type="AlphaFoldDB" id="A0A0C1QM87"/>
<organism evidence="2">
    <name type="scientific">Tolypothrix bouteillei VB521301</name>
    <dbReference type="NCBI Taxonomy" id="1479485"/>
    <lineage>
        <taxon>Bacteria</taxon>
        <taxon>Bacillati</taxon>
        <taxon>Cyanobacteriota</taxon>
        <taxon>Cyanophyceae</taxon>
        <taxon>Nostocales</taxon>
        <taxon>Tolypothrichaceae</taxon>
        <taxon>Tolypothrix</taxon>
    </lineage>
</organism>
<protein>
    <recommendedName>
        <fullName evidence="4">Phycobilisome protein</fullName>
    </recommendedName>
</protein>
<dbReference type="OrthoDB" id="527514at2"/>
<dbReference type="EMBL" id="JHEG04000001">
    <property type="protein sequence ID" value="KAF3890028.1"/>
    <property type="molecule type" value="Genomic_DNA"/>
</dbReference>
<dbReference type="RefSeq" id="WP_038078483.1">
    <property type="nucleotide sequence ID" value="NZ_JHEG04000001.1"/>
</dbReference>
<evidence type="ECO:0000313" key="3">
    <source>
        <dbReference type="Proteomes" id="UP000029738"/>
    </source>
</evidence>
<reference evidence="2" key="1">
    <citation type="journal article" date="2015" name="Genome Announc.">
        <title>Draft Genome Sequence of Tolypothrix boutellei Strain VB521301.</title>
        <authorList>
            <person name="Chandrababunaidu M.M."/>
            <person name="Singh D."/>
            <person name="Sen D."/>
            <person name="Bhan S."/>
            <person name="Das S."/>
            <person name="Gupta A."/>
            <person name="Adhikary S.P."/>
            <person name="Tripathy S."/>
        </authorList>
    </citation>
    <scope>NUCLEOTIDE SEQUENCE</scope>
    <source>
        <strain evidence="2">VB521301</strain>
    </source>
</reference>
<proteinExistence type="predicted"/>
<accession>A0A0C1QM87</accession>
<evidence type="ECO:0008006" key="4">
    <source>
        <dbReference type="Google" id="ProtNLM"/>
    </source>
</evidence>
<comment type="caution">
    <text evidence="2">The sequence shown here is derived from an EMBL/GenBank/DDBJ whole genome shotgun (WGS) entry which is preliminary data.</text>
</comment>
<gene>
    <name evidence="2" type="ORF">DA73_0235495</name>
    <name evidence="1" type="ORF">DA73_0400034640</name>
</gene>